<evidence type="ECO:0000256" key="2">
    <source>
        <dbReference type="RuleBase" id="RU003682"/>
    </source>
</evidence>
<dbReference type="InterPro" id="IPR027443">
    <property type="entry name" value="IPNS-like_sf"/>
</dbReference>
<keyword evidence="2" id="KW-0408">Iron</keyword>
<evidence type="ECO:0000313" key="5">
    <source>
        <dbReference type="EMBL" id="KAF2834547.1"/>
    </source>
</evidence>
<feature type="domain" description="Fe2OG dioxygenase" evidence="4">
    <location>
        <begin position="218"/>
        <end position="341"/>
    </location>
</feature>
<keyword evidence="2" id="KW-0479">Metal-binding</keyword>
<dbReference type="InterPro" id="IPR005123">
    <property type="entry name" value="Oxoglu/Fe-dep_dioxygenase_dom"/>
</dbReference>
<evidence type="ECO:0000313" key="6">
    <source>
        <dbReference type="Proteomes" id="UP000799429"/>
    </source>
</evidence>
<dbReference type="InterPro" id="IPR026992">
    <property type="entry name" value="DIOX_N"/>
</dbReference>
<dbReference type="PANTHER" id="PTHR47990">
    <property type="entry name" value="2-OXOGLUTARATE (2OG) AND FE(II)-DEPENDENT OXYGENASE SUPERFAMILY PROTEIN-RELATED"/>
    <property type="match status" value="1"/>
</dbReference>
<proteinExistence type="inferred from homology"/>
<gene>
    <name evidence="5" type="ORF">M501DRAFT_943901</name>
</gene>
<comment type="caution">
    <text evidence="5">The sequence shown here is derived from an EMBL/GenBank/DDBJ whole genome shotgun (WGS) entry which is preliminary data.</text>
</comment>
<sequence length="410" mass="46167">MLTENGRKLAVINISRAQGLCCITYPVVNEPFSAIPRFPGNVPTAPLLRISLIKLIQHNTEEEDRLWSACCDLGFFYLDLRSGLDSPITNIHGNGLLKDAESLFKVGEELFHLPLEEKVKYNLKDKGSYFGYKGYGSEVINKEGTKDRNEFYNVSKDDILGISEQLPVPYLLRPRRTLLESNIQHSHVLITVLLDLLNTRLDLPPSKLGSLHRLKAVSGDQVRFVKAPPQPPDDQRTALGAHSDFGSITVLFNRLSGLQVQLLPTVKSERPVGNPNRAVRKETDDGWAYVRPLPRHAIVNFRDTIVKFTARILRFNIHRVVSPPRNQASLTRYSLVYFARPEDNVPLKPLKASTAVKKQLDRGPRSEEDEEGVLTSKEWILRRALGRREGGNWETASGTESFSMRNPSVA</sequence>
<dbReference type="EMBL" id="MU006117">
    <property type="protein sequence ID" value="KAF2834547.1"/>
    <property type="molecule type" value="Genomic_DNA"/>
</dbReference>
<organism evidence="5 6">
    <name type="scientific">Patellaria atrata CBS 101060</name>
    <dbReference type="NCBI Taxonomy" id="1346257"/>
    <lineage>
        <taxon>Eukaryota</taxon>
        <taxon>Fungi</taxon>
        <taxon>Dikarya</taxon>
        <taxon>Ascomycota</taxon>
        <taxon>Pezizomycotina</taxon>
        <taxon>Dothideomycetes</taxon>
        <taxon>Dothideomycetes incertae sedis</taxon>
        <taxon>Patellariales</taxon>
        <taxon>Patellariaceae</taxon>
        <taxon>Patellaria</taxon>
    </lineage>
</organism>
<evidence type="ECO:0000256" key="1">
    <source>
        <dbReference type="ARBA" id="ARBA00008056"/>
    </source>
</evidence>
<dbReference type="InterPro" id="IPR050231">
    <property type="entry name" value="Iron_ascorbate_oxido_reductase"/>
</dbReference>
<accession>A0A9P4S3E3</accession>
<dbReference type="Proteomes" id="UP000799429">
    <property type="component" value="Unassembled WGS sequence"/>
</dbReference>
<dbReference type="OrthoDB" id="288590at2759"/>
<dbReference type="AlphaFoldDB" id="A0A9P4S3E3"/>
<feature type="compositionally biased region" description="Polar residues" evidence="3">
    <location>
        <begin position="394"/>
        <end position="410"/>
    </location>
</feature>
<dbReference type="FunFam" id="2.60.120.330:FF:000045">
    <property type="entry name" value="Oxidoreductase, 2OG-Fe(II) oxygenase family, putative"/>
    <property type="match status" value="1"/>
</dbReference>
<dbReference type="InterPro" id="IPR044861">
    <property type="entry name" value="IPNS-like_FE2OG_OXY"/>
</dbReference>
<protein>
    <submittedName>
        <fullName evidence="5">Clavaminate synthase-like protein</fullName>
    </submittedName>
</protein>
<dbReference type="SUPFAM" id="SSF51197">
    <property type="entry name" value="Clavaminate synthase-like"/>
    <property type="match status" value="1"/>
</dbReference>
<evidence type="ECO:0000259" key="4">
    <source>
        <dbReference type="PROSITE" id="PS51471"/>
    </source>
</evidence>
<dbReference type="GO" id="GO:0046872">
    <property type="term" value="F:metal ion binding"/>
    <property type="evidence" value="ECO:0007669"/>
    <property type="project" value="UniProtKB-KW"/>
</dbReference>
<dbReference type="Gene3D" id="2.60.120.330">
    <property type="entry name" value="B-lactam Antibiotic, Isopenicillin N Synthase, Chain"/>
    <property type="match status" value="1"/>
</dbReference>
<dbReference type="PROSITE" id="PS51471">
    <property type="entry name" value="FE2OG_OXY"/>
    <property type="match status" value="1"/>
</dbReference>
<feature type="region of interest" description="Disordered" evidence="3">
    <location>
        <begin position="391"/>
        <end position="410"/>
    </location>
</feature>
<keyword evidence="2" id="KW-0560">Oxidoreductase</keyword>
<dbReference type="Pfam" id="PF03171">
    <property type="entry name" value="2OG-FeII_Oxy"/>
    <property type="match status" value="1"/>
</dbReference>
<dbReference type="GO" id="GO:0016491">
    <property type="term" value="F:oxidoreductase activity"/>
    <property type="evidence" value="ECO:0007669"/>
    <property type="project" value="UniProtKB-KW"/>
</dbReference>
<name>A0A9P4S3E3_9PEZI</name>
<dbReference type="Pfam" id="PF14226">
    <property type="entry name" value="DIOX_N"/>
    <property type="match status" value="1"/>
</dbReference>
<comment type="similarity">
    <text evidence="1 2">Belongs to the iron/ascorbate-dependent oxidoreductase family.</text>
</comment>
<evidence type="ECO:0000256" key="3">
    <source>
        <dbReference type="SAM" id="MobiDB-lite"/>
    </source>
</evidence>
<keyword evidence="6" id="KW-1185">Reference proteome</keyword>
<dbReference type="GO" id="GO:0044283">
    <property type="term" value="P:small molecule biosynthetic process"/>
    <property type="evidence" value="ECO:0007669"/>
    <property type="project" value="UniProtKB-ARBA"/>
</dbReference>
<reference evidence="5" key="1">
    <citation type="journal article" date="2020" name="Stud. Mycol.">
        <title>101 Dothideomycetes genomes: a test case for predicting lifestyles and emergence of pathogens.</title>
        <authorList>
            <person name="Haridas S."/>
            <person name="Albert R."/>
            <person name="Binder M."/>
            <person name="Bloem J."/>
            <person name="Labutti K."/>
            <person name="Salamov A."/>
            <person name="Andreopoulos B."/>
            <person name="Baker S."/>
            <person name="Barry K."/>
            <person name="Bills G."/>
            <person name="Bluhm B."/>
            <person name="Cannon C."/>
            <person name="Castanera R."/>
            <person name="Culley D."/>
            <person name="Daum C."/>
            <person name="Ezra D."/>
            <person name="Gonzalez J."/>
            <person name="Henrissat B."/>
            <person name="Kuo A."/>
            <person name="Liang C."/>
            <person name="Lipzen A."/>
            <person name="Lutzoni F."/>
            <person name="Magnuson J."/>
            <person name="Mondo S."/>
            <person name="Nolan M."/>
            <person name="Ohm R."/>
            <person name="Pangilinan J."/>
            <person name="Park H.-J."/>
            <person name="Ramirez L."/>
            <person name="Alfaro M."/>
            <person name="Sun H."/>
            <person name="Tritt A."/>
            <person name="Yoshinaga Y."/>
            <person name="Zwiers L.-H."/>
            <person name="Turgeon B."/>
            <person name="Goodwin S."/>
            <person name="Spatafora J."/>
            <person name="Crous P."/>
            <person name="Grigoriev I."/>
        </authorList>
    </citation>
    <scope>NUCLEOTIDE SEQUENCE</scope>
    <source>
        <strain evidence="5">CBS 101060</strain>
    </source>
</reference>